<feature type="domain" description="Response regulatory" evidence="2">
    <location>
        <begin position="2"/>
        <end position="126"/>
    </location>
</feature>
<evidence type="ECO:0000259" key="2">
    <source>
        <dbReference type="PROSITE" id="PS50110"/>
    </source>
</evidence>
<reference evidence="4" key="1">
    <citation type="submission" date="2017-06" db="EMBL/GenBank/DDBJ databases">
        <authorList>
            <person name="Varghese N."/>
            <person name="Submissions S."/>
        </authorList>
    </citation>
    <scope>NUCLEOTIDE SEQUENCE [LARGE SCALE GENOMIC DNA]</scope>
    <source>
        <strain evidence="4">NKM1</strain>
    </source>
</reference>
<dbReference type="PANTHER" id="PTHR44520:SF2">
    <property type="entry name" value="RESPONSE REGULATOR RCP1"/>
    <property type="match status" value="1"/>
</dbReference>
<dbReference type="EMBL" id="FZOQ01000070">
    <property type="protein sequence ID" value="SNT37256.1"/>
    <property type="molecule type" value="Genomic_DNA"/>
</dbReference>
<dbReference type="RefSeq" id="WP_179223171.1">
    <property type="nucleotide sequence ID" value="NZ_FZOQ01000070.1"/>
</dbReference>
<sequence length="129" mass="14696">MHSYIIDDDHISIFLTEQALRKEGISEVATFHSPEEALGHLVQRIPDKLPDLILLDLNMPTMSGWELLDALVPYEGKLQNNTHVFILTSSLDLSDSIKSREYNLVQGFIHKPLDREDIQAILAHIQESH</sequence>
<evidence type="ECO:0000313" key="4">
    <source>
        <dbReference type="Proteomes" id="UP000198432"/>
    </source>
</evidence>
<evidence type="ECO:0000256" key="1">
    <source>
        <dbReference type="PROSITE-ProRule" id="PRU00169"/>
    </source>
</evidence>
<dbReference type="AlphaFoldDB" id="A0A239M3L8"/>
<protein>
    <submittedName>
        <fullName evidence="3">Response regulator receiver domain-containing protein</fullName>
    </submittedName>
</protein>
<accession>A0A239M3L8</accession>
<dbReference type="InterPro" id="IPR052893">
    <property type="entry name" value="TCS_response_regulator"/>
</dbReference>
<proteinExistence type="predicted"/>
<keyword evidence="1" id="KW-0597">Phosphoprotein</keyword>
<keyword evidence="4" id="KW-1185">Reference proteome</keyword>
<dbReference type="GO" id="GO:0000160">
    <property type="term" value="P:phosphorelay signal transduction system"/>
    <property type="evidence" value="ECO:0007669"/>
    <property type="project" value="InterPro"/>
</dbReference>
<dbReference type="InterPro" id="IPR011006">
    <property type="entry name" value="CheY-like_superfamily"/>
</dbReference>
<feature type="modified residue" description="4-aspartylphosphate" evidence="1">
    <location>
        <position position="56"/>
    </location>
</feature>
<dbReference type="SMART" id="SM00448">
    <property type="entry name" value="REC"/>
    <property type="match status" value="1"/>
</dbReference>
<dbReference type="Gene3D" id="3.40.50.2300">
    <property type="match status" value="1"/>
</dbReference>
<dbReference type="PROSITE" id="PS50110">
    <property type="entry name" value="RESPONSE_REGULATORY"/>
    <property type="match status" value="1"/>
</dbReference>
<gene>
    <name evidence="3" type="ORF">SAMN06296052_1702</name>
</gene>
<dbReference type="InterPro" id="IPR001789">
    <property type="entry name" value="Sig_transdc_resp-reg_receiver"/>
</dbReference>
<dbReference type="PANTHER" id="PTHR44520">
    <property type="entry name" value="RESPONSE REGULATOR RCP1-RELATED"/>
    <property type="match status" value="1"/>
</dbReference>
<name>A0A239M3L8_9BACT</name>
<organism evidence="3 4">
    <name type="scientific">Pontibacter ummariensis</name>
    <dbReference type="NCBI Taxonomy" id="1610492"/>
    <lineage>
        <taxon>Bacteria</taxon>
        <taxon>Pseudomonadati</taxon>
        <taxon>Bacteroidota</taxon>
        <taxon>Cytophagia</taxon>
        <taxon>Cytophagales</taxon>
        <taxon>Hymenobacteraceae</taxon>
        <taxon>Pontibacter</taxon>
    </lineage>
</organism>
<evidence type="ECO:0000313" key="3">
    <source>
        <dbReference type="EMBL" id="SNT37256.1"/>
    </source>
</evidence>
<dbReference type="Proteomes" id="UP000198432">
    <property type="component" value="Unassembled WGS sequence"/>
</dbReference>
<dbReference type="Pfam" id="PF00072">
    <property type="entry name" value="Response_reg"/>
    <property type="match status" value="1"/>
</dbReference>
<dbReference type="SUPFAM" id="SSF52172">
    <property type="entry name" value="CheY-like"/>
    <property type="match status" value="1"/>
</dbReference>